<proteinExistence type="predicted"/>
<protein>
    <submittedName>
        <fullName evidence="2">Hypothetical membrane protein</fullName>
    </submittedName>
</protein>
<reference evidence="2 3" key="1">
    <citation type="journal article" date="2007" name="Proc. Natl. Acad. Sci. U.S.A.">
        <title>The genome of Syntrophus aciditrophicus: life at the thermodynamic limit of microbial growth.</title>
        <authorList>
            <person name="McInerney M.J."/>
            <person name="Rohlin L."/>
            <person name="Mouttaki H."/>
            <person name="Kim U."/>
            <person name="Krupp R.S."/>
            <person name="Rios-Hernandez L."/>
            <person name="Sieber J."/>
            <person name="Struchtemeyer C.G."/>
            <person name="Bhattacharyya A."/>
            <person name="Campbell J.W."/>
            <person name="Gunsalus R.P."/>
        </authorList>
    </citation>
    <scope>NUCLEOTIDE SEQUENCE [LARGE SCALE GENOMIC DNA]</scope>
    <source>
        <strain evidence="2 3">SB</strain>
    </source>
</reference>
<dbReference type="HOGENOM" id="CLU_1577459_0_0_7"/>
<dbReference type="STRING" id="56780.SYN_03187"/>
<evidence type="ECO:0000313" key="3">
    <source>
        <dbReference type="Proteomes" id="UP000001933"/>
    </source>
</evidence>
<feature type="transmembrane region" description="Helical" evidence="1">
    <location>
        <begin position="73"/>
        <end position="96"/>
    </location>
</feature>
<sequence>MIELDNSGMDLLMKNLLMQNVEYRIEKTGKGTWRRFMYPNGGCFEEYKSDRIWFGLPLIHYTRGICPETGKRVFACGVIAIGRLAAGVLAVGHASFGVIAVGQLAVGLLFGLGQAACGVLSLGQIALGVLFGLGQITTGYVSIGQFAIGNYVLAQMGFGRHVWSQELSDPTAMDFFRSLLAKLQILLKI</sequence>
<name>Q2LSH2_SYNAS</name>
<dbReference type="AlphaFoldDB" id="Q2LSH2"/>
<keyword evidence="3" id="KW-1185">Reference proteome</keyword>
<evidence type="ECO:0000256" key="1">
    <source>
        <dbReference type="SAM" id="Phobius"/>
    </source>
</evidence>
<organism evidence="2 3">
    <name type="scientific">Syntrophus aciditrophicus (strain SB)</name>
    <dbReference type="NCBI Taxonomy" id="56780"/>
    <lineage>
        <taxon>Bacteria</taxon>
        <taxon>Pseudomonadati</taxon>
        <taxon>Thermodesulfobacteriota</taxon>
        <taxon>Syntrophia</taxon>
        <taxon>Syntrophales</taxon>
        <taxon>Syntrophaceae</taxon>
        <taxon>Syntrophus</taxon>
    </lineage>
</organism>
<evidence type="ECO:0000313" key="2">
    <source>
        <dbReference type="EMBL" id="ABC77030.1"/>
    </source>
</evidence>
<gene>
    <name evidence="2" type="ORF">SYN_03187</name>
</gene>
<dbReference type="InParanoid" id="Q2LSH2"/>
<keyword evidence="1" id="KW-0472">Membrane</keyword>
<keyword evidence="1" id="KW-0812">Transmembrane</keyword>
<feature type="transmembrane region" description="Helical" evidence="1">
    <location>
        <begin position="108"/>
        <end position="133"/>
    </location>
</feature>
<accession>Q2LSH2</accession>
<dbReference type="EMBL" id="CP000252">
    <property type="protein sequence ID" value="ABC77030.1"/>
    <property type="molecule type" value="Genomic_DNA"/>
</dbReference>
<keyword evidence="1" id="KW-1133">Transmembrane helix</keyword>
<dbReference type="Proteomes" id="UP000001933">
    <property type="component" value="Chromosome"/>
</dbReference>
<dbReference type="KEGG" id="sat:SYN_03187"/>